<proteinExistence type="predicted"/>
<reference evidence="1" key="2">
    <citation type="journal article" date="2015" name="Fish Shellfish Immunol.">
        <title>Early steps in the European eel (Anguilla anguilla)-Vibrio vulnificus interaction in the gills: Role of the RtxA13 toxin.</title>
        <authorList>
            <person name="Callol A."/>
            <person name="Pajuelo D."/>
            <person name="Ebbesson L."/>
            <person name="Teles M."/>
            <person name="MacKenzie S."/>
            <person name="Amaro C."/>
        </authorList>
    </citation>
    <scope>NUCLEOTIDE SEQUENCE</scope>
</reference>
<dbReference type="AlphaFoldDB" id="A0A0E9UGQ8"/>
<dbReference type="EMBL" id="GBXM01044419">
    <property type="protein sequence ID" value="JAH64158.1"/>
    <property type="molecule type" value="Transcribed_RNA"/>
</dbReference>
<evidence type="ECO:0000313" key="1">
    <source>
        <dbReference type="EMBL" id="JAH64158.1"/>
    </source>
</evidence>
<reference evidence="1" key="1">
    <citation type="submission" date="2014-11" db="EMBL/GenBank/DDBJ databases">
        <authorList>
            <person name="Amaro Gonzalez C."/>
        </authorList>
    </citation>
    <scope>NUCLEOTIDE SEQUENCE</scope>
</reference>
<protein>
    <submittedName>
        <fullName evidence="1">Uncharacterized protein</fullName>
    </submittedName>
</protein>
<name>A0A0E9UGQ8_ANGAN</name>
<sequence length="16" mass="1783">MTPVRPLPALQWMAAT</sequence>
<accession>A0A0E9UGQ8</accession>
<organism evidence="1">
    <name type="scientific">Anguilla anguilla</name>
    <name type="common">European freshwater eel</name>
    <name type="synonym">Muraena anguilla</name>
    <dbReference type="NCBI Taxonomy" id="7936"/>
    <lineage>
        <taxon>Eukaryota</taxon>
        <taxon>Metazoa</taxon>
        <taxon>Chordata</taxon>
        <taxon>Craniata</taxon>
        <taxon>Vertebrata</taxon>
        <taxon>Euteleostomi</taxon>
        <taxon>Actinopterygii</taxon>
        <taxon>Neopterygii</taxon>
        <taxon>Teleostei</taxon>
        <taxon>Anguilliformes</taxon>
        <taxon>Anguillidae</taxon>
        <taxon>Anguilla</taxon>
    </lineage>
</organism>